<accession>A0A7J0ER73</accession>
<dbReference type="EMBL" id="BJWL01000006">
    <property type="protein sequence ID" value="GFY88696.1"/>
    <property type="molecule type" value="Genomic_DNA"/>
</dbReference>
<feature type="transmembrane region" description="Helical" evidence="1">
    <location>
        <begin position="20"/>
        <end position="41"/>
    </location>
</feature>
<dbReference type="AlphaFoldDB" id="A0A7J0ER73"/>
<sequence>MQNSSVELLFLPFIYVPSQLFVGVAAQGVFGAQLLNAAMLLGPLVAAHFRNILPVLSIF</sequence>
<keyword evidence="3" id="KW-1185">Reference proteome</keyword>
<keyword evidence="1" id="KW-0812">Transmembrane</keyword>
<protein>
    <submittedName>
        <fullName evidence="2">Uncharacterized protein</fullName>
    </submittedName>
</protein>
<comment type="caution">
    <text evidence="2">The sequence shown here is derived from an EMBL/GenBank/DDBJ whole genome shotgun (WGS) entry which is preliminary data.</text>
</comment>
<dbReference type="Proteomes" id="UP000585474">
    <property type="component" value="Unassembled WGS sequence"/>
</dbReference>
<proteinExistence type="predicted"/>
<evidence type="ECO:0000313" key="2">
    <source>
        <dbReference type="EMBL" id="GFY88696.1"/>
    </source>
</evidence>
<keyword evidence="1" id="KW-1133">Transmembrane helix</keyword>
<evidence type="ECO:0000256" key="1">
    <source>
        <dbReference type="SAM" id="Phobius"/>
    </source>
</evidence>
<keyword evidence="1" id="KW-0472">Membrane</keyword>
<name>A0A7J0ER73_9ERIC</name>
<gene>
    <name evidence="2" type="ORF">Acr_06g0006360</name>
</gene>
<organism evidence="2 3">
    <name type="scientific">Actinidia rufa</name>
    <dbReference type="NCBI Taxonomy" id="165716"/>
    <lineage>
        <taxon>Eukaryota</taxon>
        <taxon>Viridiplantae</taxon>
        <taxon>Streptophyta</taxon>
        <taxon>Embryophyta</taxon>
        <taxon>Tracheophyta</taxon>
        <taxon>Spermatophyta</taxon>
        <taxon>Magnoliopsida</taxon>
        <taxon>eudicotyledons</taxon>
        <taxon>Gunneridae</taxon>
        <taxon>Pentapetalae</taxon>
        <taxon>asterids</taxon>
        <taxon>Ericales</taxon>
        <taxon>Actinidiaceae</taxon>
        <taxon>Actinidia</taxon>
    </lineage>
</organism>
<reference evidence="2 3" key="1">
    <citation type="submission" date="2019-07" db="EMBL/GenBank/DDBJ databases">
        <title>De Novo Assembly of kiwifruit Actinidia rufa.</title>
        <authorList>
            <person name="Sugita-Konishi S."/>
            <person name="Sato K."/>
            <person name="Mori E."/>
            <person name="Abe Y."/>
            <person name="Kisaki G."/>
            <person name="Hamano K."/>
            <person name="Suezawa K."/>
            <person name="Otani M."/>
            <person name="Fukuda T."/>
            <person name="Manabe T."/>
            <person name="Gomi K."/>
            <person name="Tabuchi M."/>
            <person name="Akimitsu K."/>
            <person name="Kataoka I."/>
        </authorList>
    </citation>
    <scope>NUCLEOTIDE SEQUENCE [LARGE SCALE GENOMIC DNA]</scope>
    <source>
        <strain evidence="3">cv. Fuchu</strain>
    </source>
</reference>
<evidence type="ECO:0000313" key="3">
    <source>
        <dbReference type="Proteomes" id="UP000585474"/>
    </source>
</evidence>